<feature type="region of interest" description="Disordered" evidence="2">
    <location>
        <begin position="562"/>
        <end position="614"/>
    </location>
</feature>
<reference evidence="3" key="1">
    <citation type="submission" date="2021-01" db="EMBL/GenBank/DDBJ databases">
        <authorList>
            <person name="Corre E."/>
            <person name="Pelletier E."/>
            <person name="Niang G."/>
            <person name="Scheremetjew M."/>
            <person name="Finn R."/>
            <person name="Kale V."/>
            <person name="Holt S."/>
            <person name="Cochrane G."/>
            <person name="Meng A."/>
            <person name="Brown T."/>
            <person name="Cohen L."/>
        </authorList>
    </citation>
    <scope>NUCLEOTIDE SEQUENCE</scope>
    <source>
        <strain evidence="3">CCMP3105</strain>
    </source>
</reference>
<dbReference type="InterPro" id="IPR016024">
    <property type="entry name" value="ARM-type_fold"/>
</dbReference>
<dbReference type="PANTHER" id="PTHR12697">
    <property type="entry name" value="PBS LYASE HEAT-LIKE PROTEIN"/>
    <property type="match status" value="1"/>
</dbReference>
<feature type="compositionally biased region" description="Basic and acidic residues" evidence="2">
    <location>
        <begin position="82"/>
        <end position="91"/>
    </location>
</feature>
<dbReference type="GO" id="GO:0016491">
    <property type="term" value="F:oxidoreductase activity"/>
    <property type="evidence" value="ECO:0007669"/>
    <property type="project" value="TreeGrafter"/>
</dbReference>
<name>A0A7S4RD24_9DINO</name>
<dbReference type="AlphaFoldDB" id="A0A7S4RD24"/>
<dbReference type="SMART" id="SM00567">
    <property type="entry name" value="EZ_HEAT"/>
    <property type="match status" value="4"/>
</dbReference>
<evidence type="ECO:0000313" key="3">
    <source>
        <dbReference type="EMBL" id="CAE4609116.1"/>
    </source>
</evidence>
<dbReference type="EMBL" id="HBNR01047219">
    <property type="protein sequence ID" value="CAE4609116.1"/>
    <property type="molecule type" value="Transcribed_RNA"/>
</dbReference>
<dbReference type="InterPro" id="IPR011989">
    <property type="entry name" value="ARM-like"/>
</dbReference>
<organism evidence="3">
    <name type="scientific">Alexandrium monilatum</name>
    <dbReference type="NCBI Taxonomy" id="311494"/>
    <lineage>
        <taxon>Eukaryota</taxon>
        <taxon>Sar</taxon>
        <taxon>Alveolata</taxon>
        <taxon>Dinophyceae</taxon>
        <taxon>Gonyaulacales</taxon>
        <taxon>Pyrocystaceae</taxon>
        <taxon>Alexandrium</taxon>
    </lineage>
</organism>
<proteinExistence type="predicted"/>
<feature type="coiled-coil region" evidence="1">
    <location>
        <begin position="454"/>
        <end position="488"/>
    </location>
</feature>
<sequence length="1099" mass="117758">MSETALGAVRSWGPDQLEPPQEQPDGGAAAAGPRLRMASTEVATGEGAPPAALPLNFQPAEGLLSLQGSDGRPGSRTPGAADAERLRGLLSRERRERESELASLRLEIHAQSQAVDTRVKKVGEGLVAALVEQAREERETSLETLRGELDARLKQVEPDLETLRKEFDSRLKQAVEGATAAGLEGMVRERKEAQKQAWEGALQEHSDALASFRADMEARLAEVEDGRIAAVSERERNERDACFAVLQDELDARIEQAAKGMVANLLKAEAEASLEALRSETKQCVASLQSEVPSRGREPAAKEHIGALEPAVAALRGEFDARLQELSALVEQGTLEQKSSLNILRRELDTRLAGAGQGDVAALLRKESQDREASLAALRTEMDAQLARARGQQQDAALNALRQELRAQMEEVRSAVSSLRDRVADGTDSLKQLPLDPKGDDTDDAAGHGDQLSIRQANRLLIMQQAEAAQLQEQLDKFRQDISNTVQVLKLQVAQVEQVSSTLEMDVRMLKESSVPKAPSPLAESLRAALAAEPHWTKPPGSPELATSATQARLQQMLARTMPAVPTSRSLSSLPVSEDQERSEPRHASERRPLARWSASLPPSGPAVPPLPLATGSTAGSTFILRRQGSRRLVGKETGSTAGSTFILRRQGSRRLVGKEASSRTRVQSKESVGSASSLLGGALPLGRPSVLQSFGELPGDASLKALQSSVLAPPPPSVAPVNLNEYLLRDLAAENPLEHPVGFRAESDGDRTVLVHRGSGVKLWPVAQPLADASDADLLLYYYTDHSSFHAICETQEVFLSLLRQARRSDAPFGAGVYMTMHSPEHFGTKSAILTNLHSNSGDRATQLLDIEPHCGEADYCVPFLVRKCHVKDVTQEATKEMAFGAGFTVRGEYIHADRDIQVVCIDPVEVAVQQLEDSAPDARANAARYLRTLAARGDSRAVGGLLPRLAAEHDAGVRAAVAGALGEVARRGDAAASAGLRRCLGAAAGSSDTTPVREAAALALGKVVAKGDKLAVEALAWCLDTDPDRAVRASAAFVLGRMATADDVRAVEALTNRFEDADEDERVIAVAGQALKRLGMEVEVEDEGSDENSCVVS</sequence>
<dbReference type="Pfam" id="PF13646">
    <property type="entry name" value="HEAT_2"/>
    <property type="match status" value="1"/>
</dbReference>
<feature type="region of interest" description="Disordered" evidence="2">
    <location>
        <begin position="1"/>
        <end position="91"/>
    </location>
</feature>
<keyword evidence="1" id="KW-0175">Coiled coil</keyword>
<dbReference type="Gene3D" id="1.25.10.10">
    <property type="entry name" value="Leucine-rich Repeat Variant"/>
    <property type="match status" value="2"/>
</dbReference>
<dbReference type="InterPro" id="IPR004155">
    <property type="entry name" value="PBS_lyase_HEAT"/>
</dbReference>
<gene>
    <name evidence="3" type="ORF">AMON00008_LOCUS32900</name>
</gene>
<feature type="compositionally biased region" description="Pro residues" evidence="2">
    <location>
        <begin position="603"/>
        <end position="612"/>
    </location>
</feature>
<evidence type="ECO:0000256" key="2">
    <source>
        <dbReference type="SAM" id="MobiDB-lite"/>
    </source>
</evidence>
<feature type="region of interest" description="Disordered" evidence="2">
    <location>
        <begin position="418"/>
        <end position="449"/>
    </location>
</feature>
<dbReference type="SUPFAM" id="SSF48371">
    <property type="entry name" value="ARM repeat"/>
    <property type="match status" value="1"/>
</dbReference>
<feature type="compositionally biased region" description="Low complexity" evidence="2">
    <location>
        <begin position="13"/>
        <end position="27"/>
    </location>
</feature>
<accession>A0A7S4RD24</accession>
<protein>
    <submittedName>
        <fullName evidence="3">Uncharacterized protein</fullName>
    </submittedName>
</protein>
<feature type="region of interest" description="Disordered" evidence="2">
    <location>
        <begin position="658"/>
        <end position="679"/>
    </location>
</feature>
<evidence type="ECO:0000256" key="1">
    <source>
        <dbReference type="SAM" id="Coils"/>
    </source>
</evidence>
<feature type="compositionally biased region" description="Basic and acidic residues" evidence="2">
    <location>
        <begin position="579"/>
        <end position="593"/>
    </location>
</feature>
<dbReference type="PANTHER" id="PTHR12697:SF5">
    <property type="entry name" value="DEOXYHYPUSINE HYDROXYLASE"/>
    <property type="match status" value="1"/>
</dbReference>